<feature type="compositionally biased region" description="Polar residues" evidence="3">
    <location>
        <begin position="302"/>
        <end position="315"/>
    </location>
</feature>
<organism evidence="5 6">
    <name type="scientific">Hermetia illucens</name>
    <name type="common">Black soldier fly</name>
    <dbReference type="NCBI Taxonomy" id="343691"/>
    <lineage>
        <taxon>Eukaryota</taxon>
        <taxon>Metazoa</taxon>
        <taxon>Ecdysozoa</taxon>
        <taxon>Arthropoda</taxon>
        <taxon>Hexapoda</taxon>
        <taxon>Insecta</taxon>
        <taxon>Pterygota</taxon>
        <taxon>Neoptera</taxon>
        <taxon>Endopterygota</taxon>
        <taxon>Diptera</taxon>
        <taxon>Brachycera</taxon>
        <taxon>Stratiomyomorpha</taxon>
        <taxon>Stratiomyidae</taxon>
        <taxon>Hermetiinae</taxon>
        <taxon>Hermetia</taxon>
    </lineage>
</organism>
<dbReference type="GO" id="GO:0003723">
    <property type="term" value="F:RNA binding"/>
    <property type="evidence" value="ECO:0007669"/>
    <property type="project" value="UniProtKB-UniRule"/>
</dbReference>
<evidence type="ECO:0000256" key="3">
    <source>
        <dbReference type="SAM" id="MobiDB-lite"/>
    </source>
</evidence>
<dbReference type="EMBL" id="LR899011">
    <property type="protein sequence ID" value="CAD7084167.1"/>
    <property type="molecule type" value="Genomic_DNA"/>
</dbReference>
<feature type="region of interest" description="Disordered" evidence="3">
    <location>
        <begin position="247"/>
        <end position="338"/>
    </location>
</feature>
<proteinExistence type="predicted"/>
<evidence type="ECO:0000256" key="1">
    <source>
        <dbReference type="ARBA" id="ARBA00022884"/>
    </source>
</evidence>
<feature type="compositionally biased region" description="Low complexity" evidence="3">
    <location>
        <begin position="361"/>
        <end position="370"/>
    </location>
</feature>
<dbReference type="PANTHER" id="PTHR23147">
    <property type="entry name" value="SERINE/ARGININE RICH SPLICING FACTOR"/>
    <property type="match status" value="1"/>
</dbReference>
<name>A0A7R8YSZ6_HERIL</name>
<dbReference type="OrthoDB" id="1879688at2759"/>
<feature type="compositionally biased region" description="Basic and acidic residues" evidence="3">
    <location>
        <begin position="159"/>
        <end position="170"/>
    </location>
</feature>
<feature type="compositionally biased region" description="Gly residues" evidence="3">
    <location>
        <begin position="318"/>
        <end position="332"/>
    </location>
</feature>
<sequence>MIPHSKVFIGGLPSGSKPHELRRLFENYGVVTECDIMNRCGFVHMESPQMADNAIRGLHNTTFKGAVIYVEPGRPKDRNRSAGGGGSGGMGRGGPVGGPNQRIGGGGGGDNIGPMQQRTNFDNARAGPGTQGPPKGRQAGGSNFGPMRRDRNFNGGPRRGPEPYSRDGRRSGNNYQEGFQSGGNRNFDLNDGPNNFNSGPMNNFSGPGGNMGMDSFGGARNSAGNFGMGNQDKRGFALPDQSFSNNCGPMLGPNQNMGMVQGGGGGGSFGNNSNSFNRSGGMNASPNWGGGFGGNSSPFNRSAGNGNMNQSNRQYGQQGRGGPMNQGGGQNQGGFPLNQNYNEAFPPLGVNRGNSGGRNGPPGFRNNFGMRNGGFNRGGNMGNRNGPPRRDNMMSNRR</sequence>
<feature type="compositionally biased region" description="Low complexity" evidence="3">
    <location>
        <begin position="270"/>
        <end position="287"/>
    </location>
</feature>
<dbReference type="Gene3D" id="3.30.70.330">
    <property type="match status" value="1"/>
</dbReference>
<feature type="region of interest" description="Disordered" evidence="3">
    <location>
        <begin position="351"/>
        <end position="398"/>
    </location>
</feature>
<feature type="region of interest" description="Disordered" evidence="3">
    <location>
        <begin position="222"/>
        <end position="241"/>
    </location>
</feature>
<gene>
    <name evidence="5" type="ORF">HERILL_LOCUS7078</name>
</gene>
<dbReference type="InParanoid" id="A0A7R8YSZ6"/>
<dbReference type="SUPFAM" id="SSF54928">
    <property type="entry name" value="RNA-binding domain, RBD"/>
    <property type="match status" value="1"/>
</dbReference>
<dbReference type="AlphaFoldDB" id="A0A7R8YSZ6"/>
<evidence type="ECO:0000256" key="2">
    <source>
        <dbReference type="PROSITE-ProRule" id="PRU00176"/>
    </source>
</evidence>
<feature type="compositionally biased region" description="Gly residues" evidence="3">
    <location>
        <begin position="371"/>
        <end position="381"/>
    </location>
</feature>
<feature type="region of interest" description="Disordered" evidence="3">
    <location>
        <begin position="69"/>
        <end position="194"/>
    </location>
</feature>
<feature type="compositionally biased region" description="Gly residues" evidence="3">
    <location>
        <begin position="260"/>
        <end position="269"/>
    </location>
</feature>
<keyword evidence="1 2" id="KW-0694">RNA-binding</keyword>
<dbReference type="OMA" id="DVMNRCG"/>
<protein>
    <recommendedName>
        <fullName evidence="4">RRM domain-containing protein</fullName>
    </recommendedName>
</protein>
<dbReference type="InterPro" id="IPR035979">
    <property type="entry name" value="RBD_domain_sf"/>
</dbReference>
<dbReference type="InterPro" id="IPR000504">
    <property type="entry name" value="RRM_dom"/>
</dbReference>
<evidence type="ECO:0000259" key="4">
    <source>
        <dbReference type="PROSITE" id="PS50102"/>
    </source>
</evidence>
<dbReference type="FunCoup" id="A0A7R8YSZ6">
    <property type="interactions" value="1"/>
</dbReference>
<dbReference type="SMART" id="SM00360">
    <property type="entry name" value="RRM"/>
    <property type="match status" value="1"/>
</dbReference>
<dbReference type="InterPro" id="IPR050907">
    <property type="entry name" value="SRSF"/>
</dbReference>
<reference evidence="5 6" key="1">
    <citation type="submission" date="2020-11" db="EMBL/GenBank/DDBJ databases">
        <authorList>
            <person name="Wallbank WR R."/>
            <person name="Pardo Diaz C."/>
            <person name="Kozak K."/>
            <person name="Martin S."/>
            <person name="Jiggins C."/>
            <person name="Moest M."/>
            <person name="Warren A I."/>
            <person name="Generalovic N T."/>
            <person name="Byers J.R.P. K."/>
            <person name="Montejo-Kovacevich G."/>
            <person name="Yen C E."/>
        </authorList>
    </citation>
    <scope>NUCLEOTIDE SEQUENCE [LARGE SCALE GENOMIC DNA]</scope>
</reference>
<feature type="compositionally biased region" description="Gly residues" evidence="3">
    <location>
        <begin position="82"/>
        <end position="111"/>
    </location>
</feature>
<dbReference type="PROSITE" id="PS50102">
    <property type="entry name" value="RRM"/>
    <property type="match status" value="1"/>
</dbReference>
<dbReference type="Proteomes" id="UP000594454">
    <property type="component" value="Chromosome 3"/>
</dbReference>
<accession>A0A7R8YSZ6</accession>
<evidence type="ECO:0000313" key="5">
    <source>
        <dbReference type="EMBL" id="CAD7084167.1"/>
    </source>
</evidence>
<dbReference type="Pfam" id="PF00076">
    <property type="entry name" value="RRM_1"/>
    <property type="match status" value="1"/>
</dbReference>
<dbReference type="InterPro" id="IPR012677">
    <property type="entry name" value="Nucleotide-bd_a/b_plait_sf"/>
</dbReference>
<feature type="compositionally biased region" description="Polar residues" evidence="3">
    <location>
        <begin position="171"/>
        <end position="184"/>
    </location>
</feature>
<keyword evidence="6" id="KW-1185">Reference proteome</keyword>
<evidence type="ECO:0000313" key="6">
    <source>
        <dbReference type="Proteomes" id="UP000594454"/>
    </source>
</evidence>
<feature type="domain" description="RRM" evidence="4">
    <location>
        <begin position="5"/>
        <end position="75"/>
    </location>
</feature>